<feature type="non-terminal residue" evidence="4">
    <location>
        <position position="199"/>
    </location>
</feature>
<dbReference type="SUPFAM" id="SSF51735">
    <property type="entry name" value="NAD(P)-binding Rossmann-fold domains"/>
    <property type="match status" value="1"/>
</dbReference>
<keyword evidence="2" id="KW-0560">Oxidoreductase</keyword>
<dbReference type="InterPro" id="IPR013149">
    <property type="entry name" value="ADH-like_C"/>
</dbReference>
<protein>
    <recommendedName>
        <fullName evidence="3">Enoyl reductase (ER) domain-containing protein</fullName>
    </recommendedName>
</protein>
<keyword evidence="1" id="KW-0521">NADP</keyword>
<dbReference type="Gene3D" id="3.90.180.10">
    <property type="entry name" value="Medium-chain alcohol dehydrogenases, catalytic domain"/>
    <property type="match status" value="1"/>
</dbReference>
<evidence type="ECO:0000313" key="4">
    <source>
        <dbReference type="EMBL" id="SVA90443.1"/>
    </source>
</evidence>
<dbReference type="PANTHER" id="PTHR48106">
    <property type="entry name" value="QUINONE OXIDOREDUCTASE PIG3-RELATED"/>
    <property type="match status" value="1"/>
</dbReference>
<organism evidence="4">
    <name type="scientific">marine metagenome</name>
    <dbReference type="NCBI Taxonomy" id="408172"/>
    <lineage>
        <taxon>unclassified sequences</taxon>
        <taxon>metagenomes</taxon>
        <taxon>ecological metagenomes</taxon>
    </lineage>
</organism>
<dbReference type="Gene3D" id="3.40.50.720">
    <property type="entry name" value="NAD(P)-binding Rossmann-like Domain"/>
    <property type="match status" value="1"/>
</dbReference>
<dbReference type="GO" id="GO:0003960">
    <property type="term" value="F:quinone reductase (NADPH) activity"/>
    <property type="evidence" value="ECO:0007669"/>
    <property type="project" value="TreeGrafter"/>
</dbReference>
<dbReference type="GO" id="GO:0008270">
    <property type="term" value="F:zinc ion binding"/>
    <property type="evidence" value="ECO:0007669"/>
    <property type="project" value="InterPro"/>
</dbReference>
<evidence type="ECO:0000259" key="3">
    <source>
        <dbReference type="SMART" id="SM00829"/>
    </source>
</evidence>
<dbReference type="GO" id="GO:0035925">
    <property type="term" value="F:mRNA 3'-UTR AU-rich region binding"/>
    <property type="evidence" value="ECO:0007669"/>
    <property type="project" value="TreeGrafter"/>
</dbReference>
<accession>A0A381ZNZ0</accession>
<dbReference type="InterPro" id="IPR002364">
    <property type="entry name" value="Quin_OxRdtase/zeta-crystal_CS"/>
</dbReference>
<dbReference type="InterPro" id="IPR020843">
    <property type="entry name" value="ER"/>
</dbReference>
<dbReference type="Pfam" id="PF00107">
    <property type="entry name" value="ADH_zinc_N"/>
    <property type="match status" value="1"/>
</dbReference>
<dbReference type="SUPFAM" id="SSF50129">
    <property type="entry name" value="GroES-like"/>
    <property type="match status" value="1"/>
</dbReference>
<dbReference type="EMBL" id="UINC01021905">
    <property type="protein sequence ID" value="SVA90443.1"/>
    <property type="molecule type" value="Genomic_DNA"/>
</dbReference>
<dbReference type="AlphaFoldDB" id="A0A381ZNZ0"/>
<dbReference type="InterPro" id="IPR011032">
    <property type="entry name" value="GroES-like_sf"/>
</dbReference>
<dbReference type="PANTHER" id="PTHR48106:SF13">
    <property type="entry name" value="QUINONE OXIDOREDUCTASE-RELATED"/>
    <property type="match status" value="1"/>
</dbReference>
<proteinExistence type="predicted"/>
<feature type="domain" description="Enoyl reductase (ER)" evidence="3">
    <location>
        <begin position="11"/>
        <end position="199"/>
    </location>
</feature>
<dbReference type="PROSITE" id="PS01162">
    <property type="entry name" value="QOR_ZETA_CRYSTAL"/>
    <property type="match status" value="1"/>
</dbReference>
<sequence length="199" mass="21768">MPKRIVISKLGGPEVLTYEDYDVPSVLKPDHVRIKQSSVGLNYIDVYHRSGLYPLPEDPPVCPGLEAAGEVVEVGNKANGFSIGDRVCYAGGPLGAYCEIRDFPASRLIKLPEGIAEDVAASMLLRGMTVEYLFERLYKIKKDEYILFHAAAGGLGLIASQWAKSVGCKMIGTVSNDEKFQLAKDSGCEHIINYKTENV</sequence>
<dbReference type="InterPro" id="IPR013154">
    <property type="entry name" value="ADH-like_N"/>
</dbReference>
<dbReference type="SMART" id="SM00829">
    <property type="entry name" value="PKS_ER"/>
    <property type="match status" value="1"/>
</dbReference>
<name>A0A381ZNZ0_9ZZZZ</name>
<dbReference type="Pfam" id="PF08240">
    <property type="entry name" value="ADH_N"/>
    <property type="match status" value="1"/>
</dbReference>
<reference evidence="4" key="1">
    <citation type="submission" date="2018-05" db="EMBL/GenBank/DDBJ databases">
        <authorList>
            <person name="Lanie J.A."/>
            <person name="Ng W.-L."/>
            <person name="Kazmierczak K.M."/>
            <person name="Andrzejewski T.M."/>
            <person name="Davidsen T.M."/>
            <person name="Wayne K.J."/>
            <person name="Tettelin H."/>
            <person name="Glass J.I."/>
            <person name="Rusch D."/>
            <person name="Podicherti R."/>
            <person name="Tsui H.-C.T."/>
            <person name="Winkler M.E."/>
        </authorList>
    </citation>
    <scope>NUCLEOTIDE SEQUENCE</scope>
</reference>
<dbReference type="GO" id="GO:0070402">
    <property type="term" value="F:NADPH binding"/>
    <property type="evidence" value="ECO:0007669"/>
    <property type="project" value="TreeGrafter"/>
</dbReference>
<evidence type="ECO:0000256" key="1">
    <source>
        <dbReference type="ARBA" id="ARBA00022857"/>
    </source>
</evidence>
<evidence type="ECO:0000256" key="2">
    <source>
        <dbReference type="ARBA" id="ARBA00023002"/>
    </source>
</evidence>
<dbReference type="GO" id="GO:0005829">
    <property type="term" value="C:cytosol"/>
    <property type="evidence" value="ECO:0007669"/>
    <property type="project" value="TreeGrafter"/>
</dbReference>
<gene>
    <name evidence="4" type="ORF">METZ01_LOCUS143297</name>
</gene>
<dbReference type="InterPro" id="IPR036291">
    <property type="entry name" value="NAD(P)-bd_dom_sf"/>
</dbReference>